<feature type="binding site" evidence="10">
    <location>
        <position position="92"/>
    </location>
    <ligand>
        <name>a ubiquinone</name>
        <dbReference type="ChEBI" id="CHEBI:16389"/>
        <note>ligand shared with IP/SDHB</note>
    </ligand>
</feature>
<keyword evidence="13" id="KW-0175">Coiled coil</keyword>
<reference evidence="15" key="1">
    <citation type="submission" date="2015-01" db="EMBL/GenBank/DDBJ databases">
        <authorList>
            <person name="Aksoy S."/>
            <person name="Warren W."/>
            <person name="Wilson R.K."/>
        </authorList>
    </citation>
    <scope>NUCLEOTIDE SEQUENCE [LARGE SCALE GENOMIC DNA]</scope>
    <source>
        <strain evidence="15">IAEA</strain>
    </source>
</reference>
<dbReference type="EMBL" id="JXJN01022277">
    <property type="status" value="NOT_ANNOTATED_CDS"/>
    <property type="molecule type" value="Genomic_DNA"/>
</dbReference>
<dbReference type="PANTHER" id="PTHR13337:SF2">
    <property type="entry name" value="SUCCINATE DEHYDROGENASE [UBIQUINONE] CYTOCHROME B SMALL SUBUNIT, MITOCHONDRIAL"/>
    <property type="match status" value="1"/>
</dbReference>
<evidence type="ECO:0000256" key="9">
    <source>
        <dbReference type="ARBA" id="ARBA00023136"/>
    </source>
</evidence>
<dbReference type="Pfam" id="PF05328">
    <property type="entry name" value="CybS"/>
    <property type="match status" value="1"/>
</dbReference>
<dbReference type="Proteomes" id="UP000092460">
    <property type="component" value="Unassembled WGS sequence"/>
</dbReference>
<evidence type="ECO:0000256" key="3">
    <source>
        <dbReference type="ARBA" id="ARBA00022448"/>
    </source>
</evidence>
<keyword evidence="12" id="KW-0816">Tricarboxylic acid cycle</keyword>
<dbReference type="GO" id="GO:0048039">
    <property type="term" value="F:ubiquinone binding"/>
    <property type="evidence" value="ECO:0007669"/>
    <property type="project" value="TreeGrafter"/>
</dbReference>
<evidence type="ECO:0000313" key="15">
    <source>
        <dbReference type="Proteomes" id="UP000092460"/>
    </source>
</evidence>
<protein>
    <recommendedName>
        <fullName evidence="12">Succinate dehydrogenase [ubiquinone] cytochrome b small subunit</fullName>
    </recommendedName>
</protein>
<evidence type="ECO:0000256" key="6">
    <source>
        <dbReference type="ARBA" id="ARBA00022946"/>
    </source>
</evidence>
<evidence type="ECO:0000313" key="14">
    <source>
        <dbReference type="EnsemblMetazoa" id="GPPI043581-PA"/>
    </source>
</evidence>
<dbReference type="InterPro" id="IPR034804">
    <property type="entry name" value="SQR/QFR_C/D"/>
</dbReference>
<dbReference type="Gene3D" id="1.20.1300.10">
    <property type="entry name" value="Fumarate reductase/succinate dehydrogenase, transmembrane subunit"/>
    <property type="match status" value="1"/>
</dbReference>
<evidence type="ECO:0000256" key="4">
    <source>
        <dbReference type="ARBA" id="ARBA00022692"/>
    </source>
</evidence>
<dbReference type="GO" id="GO:0006099">
    <property type="term" value="P:tricarboxylic acid cycle"/>
    <property type="evidence" value="ECO:0007669"/>
    <property type="project" value="UniProtKB-KW"/>
</dbReference>
<evidence type="ECO:0000256" key="2">
    <source>
        <dbReference type="ARBA" id="ARBA00007294"/>
    </source>
</evidence>
<reference evidence="14" key="2">
    <citation type="submission" date="2020-05" db="UniProtKB">
        <authorList>
            <consortium name="EnsemblMetazoa"/>
        </authorList>
    </citation>
    <scope>IDENTIFICATION</scope>
    <source>
        <strain evidence="14">IAEA</strain>
    </source>
</reference>
<keyword evidence="9 12" id="KW-0472">Membrane</keyword>
<keyword evidence="11 12" id="KW-0479">Metal-binding</keyword>
<evidence type="ECO:0000256" key="10">
    <source>
        <dbReference type="PIRSR" id="PIRSR607992-1"/>
    </source>
</evidence>
<evidence type="ECO:0000256" key="11">
    <source>
        <dbReference type="PIRSR" id="PIRSR607992-2"/>
    </source>
</evidence>
<evidence type="ECO:0000256" key="12">
    <source>
        <dbReference type="RuleBase" id="RU364031"/>
    </source>
</evidence>
<dbReference type="InterPro" id="IPR007992">
    <property type="entry name" value="CybS"/>
</dbReference>
<organism evidence="14 15">
    <name type="scientific">Glossina palpalis gambiensis</name>
    <dbReference type="NCBI Taxonomy" id="67801"/>
    <lineage>
        <taxon>Eukaryota</taxon>
        <taxon>Metazoa</taxon>
        <taxon>Ecdysozoa</taxon>
        <taxon>Arthropoda</taxon>
        <taxon>Hexapoda</taxon>
        <taxon>Insecta</taxon>
        <taxon>Pterygota</taxon>
        <taxon>Neoptera</taxon>
        <taxon>Endopterygota</taxon>
        <taxon>Diptera</taxon>
        <taxon>Brachycera</taxon>
        <taxon>Muscomorpha</taxon>
        <taxon>Hippoboscoidea</taxon>
        <taxon>Glossinidae</taxon>
        <taxon>Glossina</taxon>
    </lineage>
</organism>
<keyword evidence="12" id="KW-0349">Heme</keyword>
<dbReference type="PANTHER" id="PTHR13337">
    <property type="entry name" value="SUCCINATE DEHYDROGENASE"/>
    <property type="match status" value="1"/>
</dbReference>
<comment type="caution">
    <text evidence="12">Lacks conserved residue(s) required for the propagation of feature annotation.</text>
</comment>
<keyword evidence="4 12" id="KW-0812">Transmembrane</keyword>
<comment type="similarity">
    <text evidence="2 12">Belongs to the CybS family.</text>
</comment>
<evidence type="ECO:0000256" key="8">
    <source>
        <dbReference type="ARBA" id="ARBA00023128"/>
    </source>
</evidence>
<evidence type="ECO:0000256" key="13">
    <source>
        <dbReference type="SAM" id="Coils"/>
    </source>
</evidence>
<evidence type="ECO:0000256" key="1">
    <source>
        <dbReference type="ARBA" id="ARBA00004448"/>
    </source>
</evidence>
<dbReference type="STRING" id="67801.A0A1B0BXM3"/>
<comment type="subcellular location">
    <subcellularLocation>
        <location evidence="1 12">Mitochondrion inner membrane</location>
        <topology evidence="1 12">Multi-pass membrane protein</topology>
    </subcellularLocation>
</comment>
<keyword evidence="5 12" id="KW-0999">Mitochondrion inner membrane</keyword>
<keyword evidence="6 12" id="KW-0809">Transit peptide</keyword>
<feature type="binding site" description="axial binding residue" evidence="11">
    <location>
        <position position="80"/>
    </location>
    <ligand>
        <name>heme b</name>
        <dbReference type="ChEBI" id="CHEBI:60344"/>
        <note>ligand shared with SDHC</note>
    </ligand>
    <ligandPart>
        <name>Fe</name>
        <dbReference type="ChEBI" id="CHEBI:18248"/>
    </ligandPart>
</feature>
<keyword evidence="11" id="KW-0408">Iron</keyword>
<dbReference type="GO" id="GO:0046872">
    <property type="term" value="F:metal ion binding"/>
    <property type="evidence" value="ECO:0007669"/>
    <property type="project" value="UniProtKB-KW"/>
</dbReference>
<feature type="coiled-coil region" evidence="13">
    <location>
        <begin position="181"/>
        <end position="222"/>
    </location>
</feature>
<keyword evidence="15" id="KW-1185">Reference proteome</keyword>
<sequence length="229" mass="25669">MTLQLALRNAPRINEFPYPQPFTRTIALSSPRLSAAGGNHTTLWTLERVVSLALLGVIPAAFLVPSQTLDALMAVSLVLHSRWGIEAMITDYVRPGIVGNVLPKVSHASLLLLSLATLGGLFYLIYNDIGIAKSVKLLNLFMKNKIKYRNPKFVESPCKVTSRSQLSTNSARRHVSTEGLIKFLKSKITILEEDHDRINQEMAEQKELLEKALERSKVMEQQRDQAFMK</sequence>
<dbReference type="EnsemblMetazoa" id="GPPI043581-RA">
    <property type="protein sequence ID" value="GPPI043581-PA"/>
    <property type="gene ID" value="GPPI043581"/>
</dbReference>
<feature type="transmembrane region" description="Helical" evidence="12">
    <location>
        <begin position="49"/>
        <end position="69"/>
    </location>
</feature>
<dbReference type="VEuPathDB" id="VectorBase:GPPI043581"/>
<dbReference type="GO" id="GO:0020037">
    <property type="term" value="F:heme binding"/>
    <property type="evidence" value="ECO:0007669"/>
    <property type="project" value="TreeGrafter"/>
</dbReference>
<dbReference type="AlphaFoldDB" id="A0A1B0BXM3"/>
<comment type="function">
    <text evidence="12">Membrane-anchoring subunit of succinate dehydrogenase (SDH) that is involved in complex II of the mitochondrial electron transport chain and is responsible for transferring electrons from succinate to ubiquinone (coenzyme Q).</text>
</comment>
<name>A0A1B0BXM3_9MUSC</name>
<evidence type="ECO:0000256" key="5">
    <source>
        <dbReference type="ARBA" id="ARBA00022792"/>
    </source>
</evidence>
<proteinExistence type="inferred from homology"/>
<keyword evidence="8 12" id="KW-0496">Mitochondrion</keyword>
<feature type="transmembrane region" description="Helical" evidence="12">
    <location>
        <begin position="108"/>
        <end position="126"/>
    </location>
</feature>
<keyword evidence="3 12" id="KW-0813">Transport</keyword>
<keyword evidence="12" id="KW-0249">Electron transport</keyword>
<dbReference type="GO" id="GO:0006121">
    <property type="term" value="P:mitochondrial electron transport, succinate to ubiquinone"/>
    <property type="evidence" value="ECO:0007669"/>
    <property type="project" value="TreeGrafter"/>
</dbReference>
<evidence type="ECO:0000256" key="7">
    <source>
        <dbReference type="ARBA" id="ARBA00022989"/>
    </source>
</evidence>
<dbReference type="GO" id="GO:0005743">
    <property type="term" value="C:mitochondrial inner membrane"/>
    <property type="evidence" value="ECO:0007669"/>
    <property type="project" value="UniProtKB-SubCell"/>
</dbReference>
<keyword evidence="7 12" id="KW-1133">Transmembrane helix</keyword>
<accession>A0A1B0BXM3</accession>